<feature type="domain" description="VTT" evidence="8">
    <location>
        <begin position="46"/>
        <end position="173"/>
    </location>
</feature>
<sequence length="229" mass="23255">MSGTAAASSAVDGLTGLTGLLAHLIGSAGEVGVGLLTFAETVVPPIPSEVVLPLAGFLAQQGRLVLAWVLVASTLGSLAGAWVFYGLGAALGLDRSIRLLSRVPLLDREDLVTASQWFGRHGAGSVFFGRFVPGVRSLISLPAGAQRMNPLTFTLGTAAGSAIWNSALVGAGYALGTQWATVGSWASTASNVVLVVLVVVALLLLVRRSRRRRAGRVAGGGAGASGEQV</sequence>
<proteinExistence type="inferred from homology"/>
<keyword evidence="4 7" id="KW-0812">Transmembrane</keyword>
<evidence type="ECO:0000256" key="7">
    <source>
        <dbReference type="SAM" id="Phobius"/>
    </source>
</evidence>
<evidence type="ECO:0000256" key="3">
    <source>
        <dbReference type="ARBA" id="ARBA00022475"/>
    </source>
</evidence>
<keyword evidence="10" id="KW-1185">Reference proteome</keyword>
<evidence type="ECO:0000256" key="6">
    <source>
        <dbReference type="ARBA" id="ARBA00023136"/>
    </source>
</evidence>
<protein>
    <submittedName>
        <fullName evidence="9">DedA family protein</fullName>
    </submittedName>
</protein>
<keyword evidence="5 7" id="KW-1133">Transmembrane helix</keyword>
<evidence type="ECO:0000313" key="10">
    <source>
        <dbReference type="Proteomes" id="UP001387100"/>
    </source>
</evidence>
<dbReference type="InterPro" id="IPR032816">
    <property type="entry name" value="VTT_dom"/>
</dbReference>
<evidence type="ECO:0000256" key="1">
    <source>
        <dbReference type="ARBA" id="ARBA00004651"/>
    </source>
</evidence>
<evidence type="ECO:0000256" key="4">
    <source>
        <dbReference type="ARBA" id="ARBA00022692"/>
    </source>
</evidence>
<keyword evidence="6 7" id="KW-0472">Membrane</keyword>
<dbReference type="PANTHER" id="PTHR42709:SF6">
    <property type="entry name" value="UNDECAPRENYL PHOSPHATE TRANSPORTER A"/>
    <property type="match status" value="1"/>
</dbReference>
<evidence type="ECO:0000313" key="9">
    <source>
        <dbReference type="EMBL" id="MEJ5943891.1"/>
    </source>
</evidence>
<evidence type="ECO:0000256" key="5">
    <source>
        <dbReference type="ARBA" id="ARBA00022989"/>
    </source>
</evidence>
<dbReference type="PANTHER" id="PTHR42709">
    <property type="entry name" value="ALKALINE PHOSPHATASE LIKE PROTEIN"/>
    <property type="match status" value="1"/>
</dbReference>
<feature type="transmembrane region" description="Helical" evidence="7">
    <location>
        <begin position="185"/>
        <end position="206"/>
    </location>
</feature>
<dbReference type="EMBL" id="JBBIAA010000001">
    <property type="protein sequence ID" value="MEJ5943891.1"/>
    <property type="molecule type" value="Genomic_DNA"/>
</dbReference>
<accession>A0ABU8RFT7</accession>
<dbReference type="Pfam" id="PF09335">
    <property type="entry name" value="VTT_dom"/>
    <property type="match status" value="1"/>
</dbReference>
<comment type="similarity">
    <text evidence="2">Belongs to the DedA family.</text>
</comment>
<dbReference type="RefSeq" id="WP_339573282.1">
    <property type="nucleotide sequence ID" value="NZ_JBBIAA010000001.1"/>
</dbReference>
<gene>
    <name evidence="9" type="ORF">WDZ17_01100</name>
</gene>
<feature type="transmembrane region" description="Helical" evidence="7">
    <location>
        <begin position="65"/>
        <end position="93"/>
    </location>
</feature>
<comment type="caution">
    <text evidence="9">The sequence shown here is derived from an EMBL/GenBank/DDBJ whole genome shotgun (WGS) entry which is preliminary data.</text>
</comment>
<reference evidence="9 10" key="1">
    <citation type="journal article" date="2017" name="Int. J. Syst. Evol. Microbiol.">
        <title>Pseudokineococcus basanitobsidens sp. nov., isolated from volcanic rock.</title>
        <authorList>
            <person name="Lee D.W."/>
            <person name="Park M.Y."/>
            <person name="Kim J.J."/>
            <person name="Kim B.S."/>
        </authorList>
    </citation>
    <scope>NUCLEOTIDE SEQUENCE [LARGE SCALE GENOMIC DNA]</scope>
    <source>
        <strain evidence="9 10">DSM 103726</strain>
    </source>
</reference>
<keyword evidence="3" id="KW-1003">Cell membrane</keyword>
<organism evidence="9 10">
    <name type="scientific">Pseudokineococcus basanitobsidens</name>
    <dbReference type="NCBI Taxonomy" id="1926649"/>
    <lineage>
        <taxon>Bacteria</taxon>
        <taxon>Bacillati</taxon>
        <taxon>Actinomycetota</taxon>
        <taxon>Actinomycetes</taxon>
        <taxon>Kineosporiales</taxon>
        <taxon>Kineosporiaceae</taxon>
        <taxon>Pseudokineococcus</taxon>
    </lineage>
</organism>
<evidence type="ECO:0000256" key="2">
    <source>
        <dbReference type="ARBA" id="ARBA00010792"/>
    </source>
</evidence>
<name>A0ABU8RFT7_9ACTN</name>
<evidence type="ECO:0000259" key="8">
    <source>
        <dbReference type="Pfam" id="PF09335"/>
    </source>
</evidence>
<comment type="subcellular location">
    <subcellularLocation>
        <location evidence="1">Cell membrane</location>
        <topology evidence="1">Multi-pass membrane protein</topology>
    </subcellularLocation>
</comment>
<feature type="transmembrane region" description="Helical" evidence="7">
    <location>
        <begin position="151"/>
        <end position="173"/>
    </location>
</feature>
<dbReference type="InterPro" id="IPR051311">
    <property type="entry name" value="DedA_domain"/>
</dbReference>
<dbReference type="Proteomes" id="UP001387100">
    <property type="component" value="Unassembled WGS sequence"/>
</dbReference>